<dbReference type="Pfam" id="PF13088">
    <property type="entry name" value="BNR_2"/>
    <property type="match status" value="1"/>
</dbReference>
<evidence type="ECO:0000313" key="2">
    <source>
        <dbReference type="EMBL" id="VUX47996.1"/>
    </source>
</evidence>
<accession>A0A564WHQ6</accession>
<evidence type="ECO:0000259" key="1">
    <source>
        <dbReference type="Pfam" id="PF13088"/>
    </source>
</evidence>
<reference evidence="2" key="1">
    <citation type="submission" date="2018-11" db="EMBL/GenBank/DDBJ databases">
        <authorList>
            <person name="Onetto C."/>
        </authorList>
    </citation>
    <scope>NUCLEOTIDE SEQUENCE [LARGE SCALE GENOMIC DNA]</scope>
</reference>
<gene>
    <name evidence="2" type="ORF">DF3PA_90013</name>
</gene>
<dbReference type="SUPFAM" id="SSF50939">
    <property type="entry name" value="Sialidases"/>
    <property type="match status" value="1"/>
</dbReference>
<dbReference type="Proteomes" id="UP000326641">
    <property type="component" value="Unassembled WGS sequence"/>
</dbReference>
<dbReference type="PANTHER" id="PTHR43752">
    <property type="entry name" value="BNR/ASP-BOX REPEAT FAMILY PROTEIN"/>
    <property type="match status" value="1"/>
</dbReference>
<organism evidence="2 3">
    <name type="scientific">Candidatus Defluviicoccus seviourii</name>
    <dbReference type="NCBI Taxonomy" id="2565273"/>
    <lineage>
        <taxon>Bacteria</taxon>
        <taxon>Pseudomonadati</taxon>
        <taxon>Pseudomonadota</taxon>
        <taxon>Alphaproteobacteria</taxon>
        <taxon>Rhodospirillales</taxon>
        <taxon>Rhodospirillaceae</taxon>
        <taxon>Defluviicoccus</taxon>
    </lineage>
</organism>
<dbReference type="PANTHER" id="PTHR43752:SF2">
    <property type="entry name" value="BNR_ASP-BOX REPEAT FAMILY PROTEIN"/>
    <property type="match status" value="1"/>
</dbReference>
<comment type="caution">
    <text evidence="2">The sequence shown here is derived from an EMBL/GenBank/DDBJ whole genome shotgun (WGS) entry which is preliminary data.</text>
</comment>
<dbReference type="EMBL" id="UXAT02000054">
    <property type="protein sequence ID" value="VUX47996.1"/>
    <property type="molecule type" value="Genomic_DNA"/>
</dbReference>
<dbReference type="Gene3D" id="2.120.10.10">
    <property type="match status" value="1"/>
</dbReference>
<dbReference type="AlphaFoldDB" id="A0A564WHQ6"/>
<evidence type="ECO:0000313" key="3">
    <source>
        <dbReference type="Proteomes" id="UP000326641"/>
    </source>
</evidence>
<keyword evidence="3" id="KW-1185">Reference proteome</keyword>
<feature type="domain" description="Sialidase" evidence="1">
    <location>
        <begin position="27"/>
        <end position="292"/>
    </location>
</feature>
<dbReference type="CDD" id="cd15482">
    <property type="entry name" value="Sialidase_non-viral"/>
    <property type="match status" value="1"/>
</dbReference>
<protein>
    <recommendedName>
        <fullName evidence="1">Sialidase domain-containing protein</fullName>
    </recommendedName>
</protein>
<proteinExistence type="predicted"/>
<dbReference type="InterPro" id="IPR011040">
    <property type="entry name" value="Sialidase"/>
</dbReference>
<dbReference type="InterPro" id="IPR036278">
    <property type="entry name" value="Sialidase_sf"/>
</dbReference>
<sequence>MQQAFIFDTAPFAAAHASTIAETPDGLVVAWFGGTREGHSDVRIWLSRRRDGQWSAPESVADGVASRLKRFPCWNPVLFQVPGGPLLLFYKVGPSPSRWWGMMMRSTDGGSTWSEPERLPEGIYGPIKNKPVLRADCVLLCPSSCERHGWRVHMEYTADLGKTWRRGPPLNQREAFAAIQPTILNHADGGIQLLCRSRQGAITECWSSDGGETWSKMQPTELPNPDSGIDGVNLADGRGLLVYNHAAASRSPLNVIVSDDGVHWHALAVLEEVPGEFSYPAVIAGSCGRIHITYTWNRRRIRHVVLDPADVEHRPIESGLWPA</sequence>
<name>A0A564WHQ6_9PROT</name>